<reference evidence="6 7" key="1">
    <citation type="submission" date="2020-11" db="EMBL/GenBank/DDBJ databases">
        <title>Pseudonocardia abyssalis sp. nov. and Pseudonocardia oceani sp. nov., description and phylogenomic analysis of two novel actinomycetes isolated from the deep Southern Ocean.</title>
        <authorList>
            <person name="Parra J."/>
        </authorList>
    </citation>
    <scope>NUCLEOTIDE SEQUENCE [LARGE SCALE GENOMIC DNA]</scope>
    <source>
        <strain evidence="7">KRD185</strain>
    </source>
</reference>
<dbReference type="Pfam" id="PF02239">
    <property type="entry name" value="Cytochrom_D1"/>
    <property type="match status" value="1"/>
</dbReference>
<comment type="similarity">
    <text evidence="1">Belongs to the heat shock protein 70 family.</text>
</comment>
<feature type="region of interest" description="Disordered" evidence="5">
    <location>
        <begin position="555"/>
        <end position="574"/>
    </location>
</feature>
<feature type="region of interest" description="Disordered" evidence="5">
    <location>
        <begin position="424"/>
        <end position="521"/>
    </location>
</feature>
<dbReference type="InterPro" id="IPR011964">
    <property type="entry name" value="YVTN_b-propeller_repeat"/>
</dbReference>
<organism evidence="6 7">
    <name type="scientific">Pseudonocardia oceani</name>
    <dbReference type="NCBI Taxonomy" id="2792013"/>
    <lineage>
        <taxon>Bacteria</taxon>
        <taxon>Bacillati</taxon>
        <taxon>Actinomycetota</taxon>
        <taxon>Actinomycetes</taxon>
        <taxon>Pseudonocardiales</taxon>
        <taxon>Pseudonocardiaceae</taxon>
        <taxon>Pseudonocardia</taxon>
    </lineage>
</organism>
<name>A0ABS6UCX5_9PSEU</name>
<dbReference type="Proteomes" id="UP000694300">
    <property type="component" value="Unassembled WGS sequence"/>
</dbReference>
<feature type="compositionally biased region" description="Low complexity" evidence="5">
    <location>
        <begin position="484"/>
        <end position="503"/>
    </location>
</feature>
<dbReference type="InterPro" id="IPR013126">
    <property type="entry name" value="Hsp_70_fam"/>
</dbReference>
<dbReference type="InterPro" id="IPR051200">
    <property type="entry name" value="Host-pathogen_enzymatic-act"/>
</dbReference>
<feature type="compositionally biased region" description="Low complexity" evidence="5">
    <location>
        <begin position="424"/>
        <end position="434"/>
    </location>
</feature>
<keyword evidence="2" id="KW-0547">Nucleotide-binding</keyword>
<evidence type="ECO:0000313" key="6">
    <source>
        <dbReference type="EMBL" id="MBW0129808.1"/>
    </source>
</evidence>
<dbReference type="NCBIfam" id="TIGR02276">
    <property type="entry name" value="beta_rpt_yvtn"/>
    <property type="match status" value="3"/>
</dbReference>
<dbReference type="PROSITE" id="PS01036">
    <property type="entry name" value="HSP70_3"/>
    <property type="match status" value="1"/>
</dbReference>
<evidence type="ECO:0000256" key="5">
    <source>
        <dbReference type="SAM" id="MobiDB-lite"/>
    </source>
</evidence>
<feature type="compositionally biased region" description="Pro residues" evidence="5">
    <location>
        <begin position="435"/>
        <end position="448"/>
    </location>
</feature>
<keyword evidence="7" id="KW-1185">Reference proteome</keyword>
<dbReference type="PROSITE" id="PS00329">
    <property type="entry name" value="HSP70_2"/>
    <property type="match status" value="1"/>
</dbReference>
<evidence type="ECO:0000256" key="1">
    <source>
        <dbReference type="ARBA" id="ARBA00007381"/>
    </source>
</evidence>
<evidence type="ECO:0000256" key="4">
    <source>
        <dbReference type="ARBA" id="ARBA00023186"/>
    </source>
</evidence>
<dbReference type="InterPro" id="IPR019405">
    <property type="entry name" value="Lactonase_7-beta_prop"/>
</dbReference>
<accession>A0ABS6UCX5</accession>
<dbReference type="PANTHER" id="PTHR47197">
    <property type="entry name" value="PROTEIN NIRF"/>
    <property type="match status" value="1"/>
</dbReference>
<protein>
    <submittedName>
        <fullName evidence="6">Hsp70 family protein</fullName>
    </submittedName>
</protein>
<evidence type="ECO:0000313" key="7">
    <source>
        <dbReference type="Proteomes" id="UP000694300"/>
    </source>
</evidence>
<keyword evidence="4" id="KW-0143">Chaperone</keyword>
<feature type="compositionally biased region" description="Pro residues" evidence="5">
    <location>
        <begin position="504"/>
        <end position="515"/>
    </location>
</feature>
<evidence type="ECO:0000256" key="3">
    <source>
        <dbReference type="ARBA" id="ARBA00022840"/>
    </source>
</evidence>
<dbReference type="Pfam" id="PF10282">
    <property type="entry name" value="Lactonase"/>
    <property type="match status" value="1"/>
</dbReference>
<evidence type="ECO:0000256" key="2">
    <source>
        <dbReference type="ARBA" id="ARBA00022741"/>
    </source>
</evidence>
<feature type="region of interest" description="Disordered" evidence="5">
    <location>
        <begin position="376"/>
        <end position="404"/>
    </location>
</feature>
<gene>
    <name evidence="6" type="ORF">I4I82_19270</name>
</gene>
<keyword evidence="3" id="KW-0067">ATP-binding</keyword>
<dbReference type="Pfam" id="PF00012">
    <property type="entry name" value="HSP70"/>
    <property type="match status" value="1"/>
</dbReference>
<proteinExistence type="inferred from homology"/>
<dbReference type="EMBL" id="JADQDF010000001">
    <property type="protein sequence ID" value="MBW0129808.1"/>
    <property type="molecule type" value="Genomic_DNA"/>
</dbReference>
<comment type="caution">
    <text evidence="6">The sequence shown here is derived from an EMBL/GenBank/DDBJ whole genome shotgun (WGS) entry which is preliminary data.</text>
</comment>
<dbReference type="RefSeq" id="WP_218595921.1">
    <property type="nucleotide sequence ID" value="NZ_JADQDF010000001.1"/>
</dbReference>
<sequence length="883" mass="90111">MTYSLGVDLGTTFVAAAVARASQVEMFTLGDRSVVSPAVVYARDDGSLVCGDAAGRRAVSRPDRIGREFKRRLGDPTPIMLGGTAYAVTALLATLLRDVVERVVETEGGPPERVVLTHPANWGPFRRELFDEVPPLAGLAAHPVAPCMVTEPEAAAAHYAASHRLADGDVVAVYDLGGGTFDATVLRKLRDGIEILGTPEGVERLGGVDFDEAILSYVNYASGGALTDLDMSDQQTSVAMARLRQDCILAKEALSIDTETVIPVFLPHRHFDIHLTSTDFEDMIRAQVESTIGAFTRTLRSAQVEPDQLTAVLLVGGSSRIPLVARMISAELDRPIVVDTHPKYAVALGAAELARVGSGEVTVAAVAPAASYAVPAPDATERNGSDGHGALRKAAAPNGSPHAGAATTLVQNVAPEVAPEAAPEAAPVVAAPLRPGRPPLDAPRPVGRPPAEAGAQIPAPRPGGPVGSALRPGRPPGPGGAGPGSSSHPPGAAASPGASGPAAAEPPLPPPPLRPPSDGGRRRGPLIAVAAVAAVLVLVGLVYVMTGGVPGPGGATAQPAPVPSGSGQVVPAPQAPSEVQSVPIPTIGTSIPAGPTSGFVAVSPNGRLAYVANRAAGVVTVIDTAINRTTATIAIPAGPPQYLAFSPDGRRVYVSVFNEERTIAAVAVLDTTTNAVIATTPVRTRPYALAVTPDGSRVYVPNHDSGTVSVIDTASNAVTTEIDVAPNPHWIAFSPDGTRAYAANHESNLITVLDPATDSVLAEVPVGTSPHSVAVNPARPLVANVNYDGGTVSMIDTDTQEVVATVVVGKNPQAIAWSADGRYAYTANVAGDTVSVISADTFAVTATIPTEDGPTSIAVLPNGRQAFVSNLNSGTLTVLDLAG</sequence>
<dbReference type="PANTHER" id="PTHR47197:SF3">
    <property type="entry name" value="DIHYDRO-HEME D1 DEHYDROGENASE"/>
    <property type="match status" value="1"/>
</dbReference>
<dbReference type="InterPro" id="IPR018181">
    <property type="entry name" value="Heat_shock_70_CS"/>
</dbReference>